<name>A0A814VJK4_9BILA</name>
<dbReference type="InterPro" id="IPR058897">
    <property type="entry name" value="PAPPA_SD_C"/>
</dbReference>
<dbReference type="Proteomes" id="UP000663882">
    <property type="component" value="Unassembled WGS sequence"/>
</dbReference>
<dbReference type="Proteomes" id="UP000663823">
    <property type="component" value="Unassembled WGS sequence"/>
</dbReference>
<evidence type="ECO:0000259" key="1">
    <source>
        <dbReference type="PROSITE" id="PS50097"/>
    </source>
</evidence>
<dbReference type="SMART" id="SM00225">
    <property type="entry name" value="BTB"/>
    <property type="match status" value="1"/>
</dbReference>
<dbReference type="EMBL" id="CAJNOO010001704">
    <property type="protein sequence ID" value="CAF1189116.1"/>
    <property type="molecule type" value="Genomic_DNA"/>
</dbReference>
<dbReference type="Pfam" id="PF00651">
    <property type="entry name" value="BTB"/>
    <property type="match status" value="1"/>
</dbReference>
<evidence type="ECO:0000313" key="4">
    <source>
        <dbReference type="Proteomes" id="UP000663882"/>
    </source>
</evidence>
<proteinExistence type="predicted"/>
<dbReference type="OrthoDB" id="2153609at2759"/>
<dbReference type="AlphaFoldDB" id="A0A814VJK4"/>
<dbReference type="InterPro" id="IPR000210">
    <property type="entry name" value="BTB/POZ_dom"/>
</dbReference>
<gene>
    <name evidence="3" type="ORF">OTI717_LOCUS12134</name>
    <name evidence="2" type="ORF">RFH988_LOCUS23952</name>
</gene>
<protein>
    <recommendedName>
        <fullName evidence="1">BTB domain-containing protein</fullName>
    </recommendedName>
</protein>
<accession>A0A814VJK4</accession>
<comment type="caution">
    <text evidence="2">The sequence shown here is derived from an EMBL/GenBank/DDBJ whole genome shotgun (WGS) entry which is preliminary data.</text>
</comment>
<dbReference type="Pfam" id="PF25900">
    <property type="entry name" value="PAPPA"/>
    <property type="match status" value="1"/>
</dbReference>
<organism evidence="2 4">
    <name type="scientific">Rotaria sordida</name>
    <dbReference type="NCBI Taxonomy" id="392033"/>
    <lineage>
        <taxon>Eukaryota</taxon>
        <taxon>Metazoa</taxon>
        <taxon>Spiralia</taxon>
        <taxon>Gnathifera</taxon>
        <taxon>Rotifera</taxon>
        <taxon>Eurotatoria</taxon>
        <taxon>Bdelloidea</taxon>
        <taxon>Philodinida</taxon>
        <taxon>Philodinidae</taxon>
        <taxon>Rotaria</taxon>
    </lineage>
</organism>
<dbReference type="Gene3D" id="3.30.710.10">
    <property type="entry name" value="Potassium Channel Kv1.1, Chain A"/>
    <property type="match status" value="1"/>
</dbReference>
<dbReference type="EMBL" id="CAJOAX010001200">
    <property type="protein sequence ID" value="CAF3694920.1"/>
    <property type="molecule type" value="Genomic_DNA"/>
</dbReference>
<sequence length="354" mass="40829">MTESNTATSHAWKRQEQWASCVLQFSSQYNDSTWSANQVIGPPKVYPRHGDIVGAWAQGNRAPDEFIIVGFERAVYPEQIDIYETYNPGAVIRVSARNGRDNTDWETVWETEAPHVEAQSRIFSLPCRNLSCGEINQIRLDVNCSAVGNWCEIDCIKLIGYISHNDISYKELATNLKQLLLDDSLADVTFQLDNGQTISSHRNILSNRCIYFAQLFDEYPSNIQEPIKIKNTSYDAFYQILYFIYTDTLEPVVNYETCLELMRKADEYYLSPMYKEAFNILKKTINKTNVLKLYTQSGLFSTSSNDNQQDDIILTDVVDLCVEFIRKNRQDVYSSDQMQQLTKDMLLRLIQLVQ</sequence>
<dbReference type="InterPro" id="IPR011333">
    <property type="entry name" value="SKP1/BTB/POZ_sf"/>
</dbReference>
<dbReference type="CDD" id="cd18186">
    <property type="entry name" value="BTB_POZ_ZBTB_KLHL-like"/>
    <property type="match status" value="1"/>
</dbReference>
<evidence type="ECO:0000313" key="3">
    <source>
        <dbReference type="EMBL" id="CAF3694920.1"/>
    </source>
</evidence>
<reference evidence="2" key="1">
    <citation type="submission" date="2021-02" db="EMBL/GenBank/DDBJ databases">
        <authorList>
            <person name="Nowell W R."/>
        </authorList>
    </citation>
    <scope>NUCLEOTIDE SEQUENCE</scope>
</reference>
<dbReference type="PANTHER" id="PTHR24413">
    <property type="entry name" value="SPECKLE-TYPE POZ PROTEIN"/>
    <property type="match status" value="1"/>
</dbReference>
<feature type="domain" description="BTB" evidence="1">
    <location>
        <begin position="186"/>
        <end position="250"/>
    </location>
</feature>
<dbReference type="SUPFAM" id="SSF54695">
    <property type="entry name" value="POZ domain"/>
    <property type="match status" value="1"/>
</dbReference>
<evidence type="ECO:0000313" key="2">
    <source>
        <dbReference type="EMBL" id="CAF1189116.1"/>
    </source>
</evidence>
<dbReference type="PROSITE" id="PS50097">
    <property type="entry name" value="BTB"/>
    <property type="match status" value="1"/>
</dbReference>